<evidence type="ECO:0000259" key="1">
    <source>
        <dbReference type="PROSITE" id="PS50076"/>
    </source>
</evidence>
<dbReference type="InterPro" id="IPR007791">
    <property type="entry name" value="DjlA_N"/>
</dbReference>
<comment type="caution">
    <text evidence="2">The sequence shown here is derived from an EMBL/GenBank/DDBJ whole genome shotgun (WGS) entry which is preliminary data.</text>
</comment>
<dbReference type="InterPro" id="IPR029024">
    <property type="entry name" value="TerB-like"/>
</dbReference>
<dbReference type="Pfam" id="PF05099">
    <property type="entry name" value="TerB"/>
    <property type="match status" value="1"/>
</dbReference>
<dbReference type="Proteomes" id="UP000484164">
    <property type="component" value="Unassembled WGS sequence"/>
</dbReference>
<dbReference type="PRINTS" id="PR00625">
    <property type="entry name" value="JDOMAIN"/>
</dbReference>
<dbReference type="AlphaFoldDB" id="A0A6L3ZH48"/>
<feature type="domain" description="J" evidence="1">
    <location>
        <begin position="175"/>
        <end position="237"/>
    </location>
</feature>
<keyword evidence="3" id="KW-1185">Reference proteome</keyword>
<dbReference type="InterPro" id="IPR001623">
    <property type="entry name" value="DnaJ_domain"/>
</dbReference>
<gene>
    <name evidence="2" type="ORF">F8C82_10685</name>
</gene>
<dbReference type="PANTHER" id="PTHR24074">
    <property type="entry name" value="CO-CHAPERONE PROTEIN DJLA"/>
    <property type="match status" value="1"/>
</dbReference>
<evidence type="ECO:0000313" key="2">
    <source>
        <dbReference type="EMBL" id="KAB2816654.1"/>
    </source>
</evidence>
<dbReference type="SUPFAM" id="SSF46565">
    <property type="entry name" value="Chaperone J-domain"/>
    <property type="match status" value="1"/>
</dbReference>
<organism evidence="2 3">
    <name type="scientific">Phaeocystidibacter marisrubri</name>
    <dbReference type="NCBI Taxonomy" id="1577780"/>
    <lineage>
        <taxon>Bacteria</taxon>
        <taxon>Pseudomonadati</taxon>
        <taxon>Bacteroidota</taxon>
        <taxon>Flavobacteriia</taxon>
        <taxon>Flavobacteriales</taxon>
        <taxon>Phaeocystidibacteraceae</taxon>
        <taxon>Phaeocystidibacter</taxon>
    </lineage>
</organism>
<dbReference type="PROSITE" id="PS50076">
    <property type="entry name" value="DNAJ_2"/>
    <property type="match status" value="1"/>
</dbReference>
<reference evidence="2 3" key="1">
    <citation type="submission" date="2019-10" db="EMBL/GenBank/DDBJ databases">
        <title>Genome sequence of Phaeocystidibacter marisrubri JCM30614 (type strain).</title>
        <authorList>
            <person name="Bowman J.P."/>
        </authorList>
    </citation>
    <scope>NUCLEOTIDE SEQUENCE [LARGE SCALE GENOMIC DNA]</scope>
    <source>
        <strain evidence="2 3">JCM 30614</strain>
    </source>
</reference>
<dbReference type="InterPro" id="IPR050817">
    <property type="entry name" value="DjlA_DnaK_co-chaperone"/>
</dbReference>
<dbReference type="SUPFAM" id="SSF158682">
    <property type="entry name" value="TerB-like"/>
    <property type="match status" value="1"/>
</dbReference>
<dbReference type="SMART" id="SM00271">
    <property type="entry name" value="DnaJ"/>
    <property type="match status" value="1"/>
</dbReference>
<sequence>MGGPIGGLIGFALAELLTTDQSGPKRRAADAFRTGGRSAKDQHVQPGDFHVSLLVLSAIVIKADGVVDQRELDYVRQRFVQMFGKQKANESFEIFKTIVNKDIKVTPICEQIRRNMAHSSRLQLIYFLFGVAGADGTTDFSEVDVIRRIARNLYISDADFESIKAIFQPANNLAAAYVILEISEDASEAEIKKAYRKMAVKYHPDKLQHLGEDVQKAAQEKFIKVQEAYDAICKAKGIS</sequence>
<dbReference type="EMBL" id="WBVQ01000002">
    <property type="protein sequence ID" value="KAB2816654.1"/>
    <property type="molecule type" value="Genomic_DNA"/>
</dbReference>
<proteinExistence type="predicted"/>
<dbReference type="CDD" id="cd06257">
    <property type="entry name" value="DnaJ"/>
    <property type="match status" value="1"/>
</dbReference>
<protein>
    <submittedName>
        <fullName evidence="2">DnaJ domain-containing protein</fullName>
    </submittedName>
</protein>
<dbReference type="Pfam" id="PF00226">
    <property type="entry name" value="DnaJ"/>
    <property type="match status" value="1"/>
</dbReference>
<dbReference type="InterPro" id="IPR036869">
    <property type="entry name" value="J_dom_sf"/>
</dbReference>
<name>A0A6L3ZH48_9FLAO</name>
<dbReference type="Gene3D" id="1.10.3680.10">
    <property type="entry name" value="TerB-like"/>
    <property type="match status" value="1"/>
</dbReference>
<evidence type="ECO:0000313" key="3">
    <source>
        <dbReference type="Proteomes" id="UP000484164"/>
    </source>
</evidence>
<dbReference type="OrthoDB" id="9779622at2"/>
<dbReference type="Gene3D" id="1.10.287.110">
    <property type="entry name" value="DnaJ domain"/>
    <property type="match status" value="1"/>
</dbReference>
<accession>A0A6L3ZH48</accession>